<dbReference type="InterPro" id="IPR019067">
    <property type="entry name" value="Restrct_endonuc_II_MamI"/>
</dbReference>
<dbReference type="AlphaFoldDB" id="A0A7G9FK54"/>
<dbReference type="RefSeq" id="WP_118544796.1">
    <property type="nucleotide sequence ID" value="NZ_CP060632.1"/>
</dbReference>
<evidence type="ECO:0000313" key="1">
    <source>
        <dbReference type="EMBL" id="QNL98935.1"/>
    </source>
</evidence>
<dbReference type="GO" id="GO:0009036">
    <property type="term" value="F:type II site-specific deoxyribonuclease activity"/>
    <property type="evidence" value="ECO:0007669"/>
    <property type="project" value="InterPro"/>
</dbReference>
<gene>
    <name evidence="1" type="ORF">H9Q76_09290</name>
</gene>
<proteinExistence type="predicted"/>
<sequence>MDDVINLLNMHHRFFFYAKKYADLTKQPTPEDSRAWSQILVSLITGINGLGRRKGSDLSDGSDVKSANVWGAIDFPRFNGCIKSGTQSINSNSVHFLNNTPNLYFVLWDYEPISQHERTRIWVVQPQHDRLFREISLSWYSQKESGFIRSANFQLHAPINNNSNIFTNRCGSLQYPLLFDAVWNGETYEIKYYNPDAITNGYCMNI</sequence>
<reference evidence="1 2" key="1">
    <citation type="submission" date="2020-08" db="EMBL/GenBank/DDBJ databases">
        <authorList>
            <person name="Liu C."/>
            <person name="Sun Q."/>
        </authorList>
    </citation>
    <scope>NUCLEOTIDE SEQUENCE [LARGE SCALE GENOMIC DNA]</scope>
    <source>
        <strain evidence="1 2">NSJ-4</strain>
    </source>
</reference>
<dbReference type="GO" id="GO:0009307">
    <property type="term" value="P:DNA restriction-modification system"/>
    <property type="evidence" value="ECO:0007669"/>
    <property type="project" value="InterPro"/>
</dbReference>
<dbReference type="Proteomes" id="UP000515819">
    <property type="component" value="Chromosome"/>
</dbReference>
<dbReference type="EMBL" id="CP060632">
    <property type="protein sequence ID" value="QNL98935.1"/>
    <property type="molecule type" value="Genomic_DNA"/>
</dbReference>
<accession>A0A7G9FK54</accession>
<evidence type="ECO:0000313" key="2">
    <source>
        <dbReference type="Proteomes" id="UP000515819"/>
    </source>
</evidence>
<keyword evidence="2" id="KW-1185">Reference proteome</keyword>
<keyword evidence="1" id="KW-0540">Nuclease</keyword>
<dbReference type="GO" id="GO:0003677">
    <property type="term" value="F:DNA binding"/>
    <property type="evidence" value="ECO:0007669"/>
    <property type="project" value="InterPro"/>
</dbReference>
<name>A0A7G9FK54_9FIRM</name>
<organism evidence="1 2">
    <name type="scientific">Wujia chipingensis</name>
    <dbReference type="NCBI Taxonomy" id="2763670"/>
    <lineage>
        <taxon>Bacteria</taxon>
        <taxon>Bacillati</taxon>
        <taxon>Bacillota</taxon>
        <taxon>Clostridia</taxon>
        <taxon>Lachnospirales</taxon>
        <taxon>Lachnospiraceae</taxon>
        <taxon>Wujia</taxon>
    </lineage>
</organism>
<keyword evidence="1" id="KW-0255">Endonuclease</keyword>
<dbReference type="Pfam" id="PF09567">
    <property type="entry name" value="RE_MamI"/>
    <property type="match status" value="1"/>
</dbReference>
<keyword evidence="1" id="KW-0378">Hydrolase</keyword>
<dbReference type="KEGG" id="wcp:H9Q76_09290"/>
<protein>
    <submittedName>
        <fullName evidence="1">MamI family restriction endonuclease</fullName>
    </submittedName>
</protein>